<gene>
    <name evidence="2" type="ORF">F444_18429</name>
</gene>
<sequence length="382" mass="43507">MNTPDGWVSSNDHERLSFESCEDDEVPEFIDEYSITERDADVEVQPKEKKKRIYKKRKTTYAIRKEEKMALESQIRGLMAKINVLQLKTLLQQGGEDHLLHRQLKCNAVLRNNIQEQHLAVARVRAMLTGSTAVRPTKMYIHLPADPTTRQEAMKALREPKLYYARQFITQLCLGLHPTANYFNEERFDTPEGDYCNVRFDRTSLKVSGGVRAVYEALQTAVFNTEIILSEASGNITIREDDDIGGSQLRLVAHTTSGLLVENNLVHFSEFSPAEGNGSYALTTVDYVDRDDRFPYRPHERIRRDAMSIVMATSQSIARKGGRASEEDSDTVVVITRWTFTRICRTELNVPSQVLQQMRDVAGQVSDTLLNCVRETVVRKSS</sequence>
<protein>
    <submittedName>
        <fullName evidence="2">Uncharacterized protein</fullName>
    </submittedName>
</protein>
<dbReference type="EMBL" id="ANJA01003355">
    <property type="protein sequence ID" value="ETO63949.1"/>
    <property type="molecule type" value="Genomic_DNA"/>
</dbReference>
<dbReference type="AlphaFoldDB" id="A0A080ZBD8"/>
<name>A0A080ZBD8_PHYNI</name>
<accession>A0A080ZBD8</accession>
<proteinExistence type="predicted"/>
<feature type="region of interest" description="Disordered" evidence="1">
    <location>
        <begin position="1"/>
        <end position="21"/>
    </location>
</feature>
<organism evidence="2 3">
    <name type="scientific">Phytophthora nicotianae P1976</name>
    <dbReference type="NCBI Taxonomy" id="1317066"/>
    <lineage>
        <taxon>Eukaryota</taxon>
        <taxon>Sar</taxon>
        <taxon>Stramenopiles</taxon>
        <taxon>Oomycota</taxon>
        <taxon>Peronosporomycetes</taxon>
        <taxon>Peronosporales</taxon>
        <taxon>Peronosporaceae</taxon>
        <taxon>Phytophthora</taxon>
    </lineage>
</organism>
<comment type="caution">
    <text evidence="2">The sequence shown here is derived from an EMBL/GenBank/DDBJ whole genome shotgun (WGS) entry which is preliminary data.</text>
</comment>
<dbReference type="Proteomes" id="UP000028582">
    <property type="component" value="Unassembled WGS sequence"/>
</dbReference>
<evidence type="ECO:0000313" key="3">
    <source>
        <dbReference type="Proteomes" id="UP000028582"/>
    </source>
</evidence>
<evidence type="ECO:0000256" key="1">
    <source>
        <dbReference type="SAM" id="MobiDB-lite"/>
    </source>
</evidence>
<evidence type="ECO:0000313" key="2">
    <source>
        <dbReference type="EMBL" id="ETO63949.1"/>
    </source>
</evidence>
<reference evidence="2 3" key="1">
    <citation type="submission" date="2013-11" db="EMBL/GenBank/DDBJ databases">
        <title>The Genome Sequence of Phytophthora parasitica P1976.</title>
        <authorList>
            <consortium name="The Broad Institute Genomics Platform"/>
            <person name="Russ C."/>
            <person name="Tyler B."/>
            <person name="Panabieres F."/>
            <person name="Shan W."/>
            <person name="Tripathy S."/>
            <person name="Grunwald N."/>
            <person name="Machado M."/>
            <person name="Johnson C.S."/>
            <person name="Walker B."/>
            <person name="Young S."/>
            <person name="Zeng Q."/>
            <person name="Gargeya S."/>
            <person name="Fitzgerald M."/>
            <person name="Haas B."/>
            <person name="Abouelleil A."/>
            <person name="Allen A.W."/>
            <person name="Alvarado L."/>
            <person name="Arachchi H.M."/>
            <person name="Berlin A.M."/>
            <person name="Chapman S.B."/>
            <person name="Gainer-Dewar J."/>
            <person name="Goldberg J."/>
            <person name="Griggs A."/>
            <person name="Gujja S."/>
            <person name="Hansen M."/>
            <person name="Howarth C."/>
            <person name="Imamovic A."/>
            <person name="Ireland A."/>
            <person name="Larimer J."/>
            <person name="McCowan C."/>
            <person name="Murphy C."/>
            <person name="Pearson M."/>
            <person name="Poon T.W."/>
            <person name="Priest M."/>
            <person name="Roberts A."/>
            <person name="Saif S."/>
            <person name="Shea T."/>
            <person name="Sisk P."/>
            <person name="Sykes S."/>
            <person name="Wortman J."/>
            <person name="Nusbaum C."/>
            <person name="Birren B."/>
        </authorList>
    </citation>
    <scope>NUCLEOTIDE SEQUENCE [LARGE SCALE GENOMIC DNA]</scope>
    <source>
        <strain evidence="2 3">P1976</strain>
    </source>
</reference>
<dbReference type="OrthoDB" id="105478at2759"/>